<evidence type="ECO:0000256" key="5">
    <source>
        <dbReference type="ARBA" id="ARBA00022723"/>
    </source>
</evidence>
<keyword evidence="9" id="KW-0862">Zinc</keyword>
<dbReference type="InterPro" id="IPR035937">
    <property type="entry name" value="FPG_N"/>
</dbReference>
<dbReference type="SUPFAM" id="SSF46946">
    <property type="entry name" value="S13-like H2TH domain"/>
    <property type="match status" value="1"/>
</dbReference>
<dbReference type="InterPro" id="IPR000214">
    <property type="entry name" value="Znf_DNA_glyclase/AP_lyase"/>
</dbReference>
<dbReference type="EC" id="3.2.2.23" evidence="18"/>
<dbReference type="AlphaFoldDB" id="A0A645AVN8"/>
<dbReference type="InterPro" id="IPR015887">
    <property type="entry name" value="DNA_glyclase_Znf_dom_DNA_BS"/>
</dbReference>
<keyword evidence="11" id="KW-0234">DNA repair</keyword>
<dbReference type="GO" id="GO:0034039">
    <property type="term" value="F:8-oxo-7,8-dihydroguanine DNA N-glycosylase activity"/>
    <property type="evidence" value="ECO:0007669"/>
    <property type="project" value="TreeGrafter"/>
</dbReference>
<comment type="similarity">
    <text evidence="3">Belongs to the FPG family.</text>
</comment>
<keyword evidence="5" id="KW-0479">Metal-binding</keyword>
<evidence type="ECO:0000259" key="17">
    <source>
        <dbReference type="PROSITE" id="PS51068"/>
    </source>
</evidence>
<dbReference type="InterPro" id="IPR010663">
    <property type="entry name" value="Znf_FPG/IleRS"/>
</dbReference>
<feature type="domain" description="FPG-type" evidence="16">
    <location>
        <begin position="265"/>
        <end position="299"/>
    </location>
</feature>
<gene>
    <name evidence="18" type="primary">mutM_19</name>
    <name evidence="18" type="ORF">SDC9_104137</name>
</gene>
<dbReference type="EMBL" id="VSSQ01016205">
    <property type="protein sequence ID" value="MPM57315.1"/>
    <property type="molecule type" value="Genomic_DNA"/>
</dbReference>
<evidence type="ECO:0000256" key="13">
    <source>
        <dbReference type="ARBA" id="ARBA00023268"/>
    </source>
</evidence>
<evidence type="ECO:0000256" key="12">
    <source>
        <dbReference type="ARBA" id="ARBA00023239"/>
    </source>
</evidence>
<dbReference type="GO" id="GO:0006284">
    <property type="term" value="P:base-excision repair"/>
    <property type="evidence" value="ECO:0007669"/>
    <property type="project" value="InterPro"/>
</dbReference>
<dbReference type="Gene3D" id="3.20.190.10">
    <property type="entry name" value="MutM-like, N-terminal"/>
    <property type="match status" value="1"/>
</dbReference>
<accession>A0A645AVN8</accession>
<evidence type="ECO:0000256" key="9">
    <source>
        <dbReference type="ARBA" id="ARBA00022833"/>
    </source>
</evidence>
<dbReference type="Pfam" id="PF01149">
    <property type="entry name" value="Fapy_DNA_glyco"/>
    <property type="match status" value="1"/>
</dbReference>
<evidence type="ECO:0000256" key="4">
    <source>
        <dbReference type="ARBA" id="ARBA00011245"/>
    </source>
</evidence>
<comment type="catalytic activity">
    <reaction evidence="15">
        <text>2'-deoxyribonucleotide-(2'-deoxyribose 5'-phosphate)-2'-deoxyribonucleotide-DNA = a 3'-end 2'-deoxyribonucleotide-(2,3-dehydro-2,3-deoxyribose 5'-phosphate)-DNA + a 5'-end 5'-phospho-2'-deoxyribonucleoside-DNA + H(+)</text>
        <dbReference type="Rhea" id="RHEA:66592"/>
        <dbReference type="Rhea" id="RHEA-COMP:13180"/>
        <dbReference type="Rhea" id="RHEA-COMP:16897"/>
        <dbReference type="Rhea" id="RHEA-COMP:17067"/>
        <dbReference type="ChEBI" id="CHEBI:15378"/>
        <dbReference type="ChEBI" id="CHEBI:136412"/>
        <dbReference type="ChEBI" id="CHEBI:157695"/>
        <dbReference type="ChEBI" id="CHEBI:167181"/>
        <dbReference type="EC" id="4.2.99.18"/>
    </reaction>
</comment>
<dbReference type="PROSITE" id="PS51066">
    <property type="entry name" value="ZF_FPG_2"/>
    <property type="match status" value="1"/>
</dbReference>
<evidence type="ECO:0000256" key="3">
    <source>
        <dbReference type="ARBA" id="ARBA00009409"/>
    </source>
</evidence>
<dbReference type="Pfam" id="PF06831">
    <property type="entry name" value="H2TH"/>
    <property type="match status" value="1"/>
</dbReference>
<keyword evidence="12" id="KW-0456">Lyase</keyword>
<keyword evidence="7" id="KW-0863">Zinc-finger</keyword>
<dbReference type="NCBIfam" id="TIGR00577">
    <property type="entry name" value="fpg"/>
    <property type="match status" value="1"/>
</dbReference>
<evidence type="ECO:0000256" key="6">
    <source>
        <dbReference type="ARBA" id="ARBA00022763"/>
    </source>
</evidence>
<dbReference type="SUPFAM" id="SSF57716">
    <property type="entry name" value="Glucocorticoid receptor-like (DNA-binding domain)"/>
    <property type="match status" value="1"/>
</dbReference>
<evidence type="ECO:0000256" key="8">
    <source>
        <dbReference type="ARBA" id="ARBA00022801"/>
    </source>
</evidence>
<dbReference type="FunFam" id="1.10.8.50:FF:000003">
    <property type="entry name" value="Formamidopyrimidine-DNA glycosylase"/>
    <property type="match status" value="1"/>
</dbReference>
<dbReference type="InterPro" id="IPR020629">
    <property type="entry name" value="FPG_Glyclase"/>
</dbReference>
<dbReference type="GO" id="GO:0003684">
    <property type="term" value="F:damaged DNA binding"/>
    <property type="evidence" value="ECO:0007669"/>
    <property type="project" value="InterPro"/>
</dbReference>
<keyword evidence="13" id="KW-0511">Multifunctional enzyme</keyword>
<keyword evidence="6" id="KW-0227">DNA damage</keyword>
<dbReference type="SMART" id="SM00898">
    <property type="entry name" value="Fapy_DNA_glyco"/>
    <property type="match status" value="1"/>
</dbReference>
<dbReference type="GO" id="GO:0008270">
    <property type="term" value="F:zinc ion binding"/>
    <property type="evidence" value="ECO:0007669"/>
    <property type="project" value="UniProtKB-KW"/>
</dbReference>
<dbReference type="PROSITE" id="PS51068">
    <property type="entry name" value="FPG_CAT"/>
    <property type="match status" value="1"/>
</dbReference>
<dbReference type="NCBIfam" id="NF002211">
    <property type="entry name" value="PRK01103.1"/>
    <property type="match status" value="1"/>
</dbReference>
<dbReference type="PANTHER" id="PTHR22993:SF9">
    <property type="entry name" value="FORMAMIDOPYRIMIDINE-DNA GLYCOSYLASE"/>
    <property type="match status" value="1"/>
</dbReference>
<comment type="subunit">
    <text evidence="4">Monomer.</text>
</comment>
<dbReference type="PROSITE" id="PS01242">
    <property type="entry name" value="ZF_FPG_1"/>
    <property type="match status" value="1"/>
</dbReference>
<dbReference type="InterPro" id="IPR015886">
    <property type="entry name" value="H2TH_FPG"/>
</dbReference>
<dbReference type="Pfam" id="PF06827">
    <property type="entry name" value="zf-FPG_IleRS"/>
    <property type="match status" value="1"/>
</dbReference>
<dbReference type="InterPro" id="IPR012319">
    <property type="entry name" value="FPG_cat"/>
</dbReference>
<evidence type="ECO:0000313" key="18">
    <source>
        <dbReference type="EMBL" id="MPM57315.1"/>
    </source>
</evidence>
<dbReference type="SUPFAM" id="SSF81624">
    <property type="entry name" value="N-terminal domain of MutM-like DNA repair proteins"/>
    <property type="match status" value="1"/>
</dbReference>
<dbReference type="Gene3D" id="1.10.8.50">
    <property type="match status" value="1"/>
</dbReference>
<evidence type="ECO:0000256" key="11">
    <source>
        <dbReference type="ARBA" id="ARBA00023204"/>
    </source>
</evidence>
<proteinExistence type="inferred from homology"/>
<name>A0A645AVN8_9ZZZZ</name>
<keyword evidence="10" id="KW-0238">DNA-binding</keyword>
<reference evidence="18" key="1">
    <citation type="submission" date="2019-08" db="EMBL/GenBank/DDBJ databases">
        <authorList>
            <person name="Kucharzyk K."/>
            <person name="Murdoch R.W."/>
            <person name="Higgins S."/>
            <person name="Loffler F."/>
        </authorList>
    </citation>
    <scope>NUCLEOTIDE SEQUENCE</scope>
</reference>
<dbReference type="PANTHER" id="PTHR22993">
    <property type="entry name" value="FORMAMIDOPYRIMIDINE-DNA GLYCOSYLASE"/>
    <property type="match status" value="1"/>
</dbReference>
<feature type="domain" description="Formamidopyrimidine-DNA glycosylase catalytic" evidence="17">
    <location>
        <begin position="2"/>
        <end position="128"/>
    </location>
</feature>
<evidence type="ECO:0000256" key="2">
    <source>
        <dbReference type="ARBA" id="ARBA00001947"/>
    </source>
</evidence>
<evidence type="ECO:0000256" key="14">
    <source>
        <dbReference type="ARBA" id="ARBA00023295"/>
    </source>
</evidence>
<comment type="caution">
    <text evidence="18">The sequence shown here is derived from an EMBL/GenBank/DDBJ whole genome shotgun (WGS) entry which is preliminary data.</text>
</comment>
<evidence type="ECO:0000256" key="7">
    <source>
        <dbReference type="ARBA" id="ARBA00022771"/>
    </source>
</evidence>
<comment type="catalytic activity">
    <reaction evidence="1">
        <text>Hydrolysis of DNA containing ring-opened 7-methylguanine residues, releasing 2,6-diamino-4-hydroxy-5-(N-methyl)formamidopyrimidine.</text>
        <dbReference type="EC" id="3.2.2.23"/>
    </reaction>
</comment>
<evidence type="ECO:0000256" key="1">
    <source>
        <dbReference type="ARBA" id="ARBA00001668"/>
    </source>
</evidence>
<evidence type="ECO:0000256" key="15">
    <source>
        <dbReference type="ARBA" id="ARBA00044632"/>
    </source>
</evidence>
<keyword evidence="14 18" id="KW-0326">Glycosidase</keyword>
<comment type="cofactor">
    <cofactor evidence="2">
        <name>Zn(2+)</name>
        <dbReference type="ChEBI" id="CHEBI:29105"/>
    </cofactor>
</comment>
<dbReference type="InterPro" id="IPR010979">
    <property type="entry name" value="Ribosomal_uS13-like_H2TH"/>
</dbReference>
<dbReference type="CDD" id="cd08966">
    <property type="entry name" value="EcFpg-like_N"/>
    <property type="match status" value="1"/>
</dbReference>
<sequence>MPELPEVEAIRRKLNQVLPEKTVLDIERLREKSFPEYPEMLTQLRSQKILSVERRAKILQFSLTGDYDLFIHLKMTGQLIYLAADGQRLGGGHPTADWVQNLPSKHTRVIFSFSDQSKLFFNDLRVFGWVKVFAKNAKNPLYRGLGPDVISTEEIRAGQLNPQTTEDMIHYLWQQAQKRSIPIKQLIMENQVLCGVGNIYANEALFRVGISPFRPSKLLKLQEIRELSEALRAIVLEAVQLGGTTFDGMYVNVDGFAGEFQQKLLVYGQEGKACSRCGNLILRKKQAGRSSFYCPHCQI</sequence>
<keyword evidence="8 18" id="KW-0378">Hydrolase</keyword>
<organism evidence="18">
    <name type="scientific">bioreactor metagenome</name>
    <dbReference type="NCBI Taxonomy" id="1076179"/>
    <lineage>
        <taxon>unclassified sequences</taxon>
        <taxon>metagenomes</taxon>
        <taxon>ecological metagenomes</taxon>
    </lineage>
</organism>
<evidence type="ECO:0000256" key="10">
    <source>
        <dbReference type="ARBA" id="ARBA00023125"/>
    </source>
</evidence>
<dbReference type="GO" id="GO:0140078">
    <property type="term" value="F:class I DNA-(apurinic or apyrimidinic site) endonuclease activity"/>
    <property type="evidence" value="ECO:0007669"/>
    <property type="project" value="UniProtKB-EC"/>
</dbReference>
<dbReference type="SMART" id="SM01232">
    <property type="entry name" value="H2TH"/>
    <property type="match status" value="1"/>
</dbReference>
<protein>
    <submittedName>
        <fullName evidence="18">Formamidopyrimidine-DNA glycosylase</fullName>
        <ecNumber evidence="18">3.2.2.23</ecNumber>
    </submittedName>
</protein>
<evidence type="ECO:0000259" key="16">
    <source>
        <dbReference type="PROSITE" id="PS51066"/>
    </source>
</evidence>